<comment type="cofactor">
    <cofactor evidence="1">
        <name>Zn(2+)</name>
        <dbReference type="ChEBI" id="CHEBI:29105"/>
    </cofactor>
</comment>
<evidence type="ECO:0000256" key="2">
    <source>
        <dbReference type="ARBA" id="ARBA00010037"/>
    </source>
</evidence>
<evidence type="ECO:0000256" key="5">
    <source>
        <dbReference type="ARBA" id="ARBA00023239"/>
    </source>
</evidence>
<dbReference type="GO" id="GO:0005829">
    <property type="term" value="C:cytosol"/>
    <property type="evidence" value="ECO:0007669"/>
    <property type="project" value="TreeGrafter"/>
</dbReference>
<dbReference type="EMBL" id="AEVO01000118">
    <property type="protein sequence ID" value="EFY06452.1"/>
    <property type="molecule type" value="Genomic_DNA"/>
</dbReference>
<dbReference type="SUPFAM" id="SSF53639">
    <property type="entry name" value="AraD/HMP-PK domain-like"/>
    <property type="match status" value="1"/>
</dbReference>
<keyword evidence="4" id="KW-0862">Zinc</keyword>
<evidence type="ECO:0000256" key="7">
    <source>
        <dbReference type="ARBA" id="ARBA00044745"/>
    </source>
</evidence>
<organism evidence="13 14">
    <name type="scientific">Succinatimonas hippei (strain DSM 22608 / JCM 16073 / KCTC 15190 / YIT 12066)</name>
    <dbReference type="NCBI Taxonomy" id="762983"/>
    <lineage>
        <taxon>Bacteria</taxon>
        <taxon>Pseudomonadati</taxon>
        <taxon>Pseudomonadota</taxon>
        <taxon>Gammaproteobacteria</taxon>
        <taxon>Aeromonadales</taxon>
        <taxon>Succinivibrionaceae</taxon>
        <taxon>Succinatimonas</taxon>
    </lineage>
</organism>
<dbReference type="STRING" id="762983.HMPREF9444_01775"/>
<dbReference type="InterPro" id="IPR036409">
    <property type="entry name" value="Aldolase_II/adducin_N_sf"/>
</dbReference>
<comment type="catalytic activity">
    <reaction evidence="11">
        <text>3-dehydro-4-O-phospho-L-erythronate + H(+) = dihydroxyacetone phosphate + CO2</text>
        <dbReference type="Rhea" id="RHEA:52404"/>
        <dbReference type="ChEBI" id="CHEBI:15378"/>
        <dbReference type="ChEBI" id="CHEBI:16526"/>
        <dbReference type="ChEBI" id="CHEBI:57642"/>
        <dbReference type="ChEBI" id="CHEBI:136592"/>
        <dbReference type="EC" id="4.1.1.104"/>
    </reaction>
</comment>
<dbReference type="PANTHER" id="PTHR22789">
    <property type="entry name" value="FUCULOSE PHOSPHATE ALDOLASE"/>
    <property type="match status" value="1"/>
</dbReference>
<keyword evidence="3" id="KW-0479">Metal-binding</keyword>
<protein>
    <recommendedName>
        <fullName evidence="9">3-oxo-tetronate 4-phosphate decarboxylase</fullName>
        <ecNumber evidence="8">4.1.1.104</ecNumber>
    </recommendedName>
</protein>
<dbReference type="HOGENOM" id="CLU_006033_3_2_6"/>
<evidence type="ECO:0000256" key="4">
    <source>
        <dbReference type="ARBA" id="ARBA00022833"/>
    </source>
</evidence>
<dbReference type="InterPro" id="IPR050197">
    <property type="entry name" value="Aldolase_class_II_sugar_metab"/>
</dbReference>
<gene>
    <name evidence="13" type="ORF">HMPREF9444_01775</name>
</gene>
<dbReference type="eggNOG" id="COG0235">
    <property type="taxonomic scope" value="Bacteria"/>
</dbReference>
<dbReference type="FunFam" id="3.40.225.10:FF:000008">
    <property type="entry name" value="Sugar aldolase"/>
    <property type="match status" value="1"/>
</dbReference>
<dbReference type="NCBIfam" id="NF043034">
    <property type="entry name" value="OxoTetrPhDc"/>
    <property type="match status" value="1"/>
</dbReference>
<dbReference type="EC" id="4.1.1.104" evidence="8"/>
<dbReference type="NCBIfam" id="NF006000">
    <property type="entry name" value="PRK08130.1"/>
    <property type="match status" value="1"/>
</dbReference>
<comment type="similarity">
    <text evidence="2">Belongs to the aldolase class II family. AraD/FucA subfamily.</text>
</comment>
<proteinExistence type="inferred from homology"/>
<evidence type="ECO:0000256" key="10">
    <source>
        <dbReference type="ARBA" id="ARBA00047520"/>
    </source>
</evidence>
<comment type="function">
    <text evidence="7">Catalyzes the decarboxylation of 3-oxo-tetronate 4-phosphate to dihydroxyacetone phosphate (DHAP) and CO(2).</text>
</comment>
<dbReference type="GO" id="GO:0016832">
    <property type="term" value="F:aldehyde-lyase activity"/>
    <property type="evidence" value="ECO:0007669"/>
    <property type="project" value="InterPro"/>
</dbReference>
<dbReference type="Pfam" id="PF00596">
    <property type="entry name" value="Aldolase_II"/>
    <property type="match status" value="1"/>
</dbReference>
<reference evidence="13 14" key="1">
    <citation type="submission" date="2011-01" db="EMBL/GenBank/DDBJ databases">
        <authorList>
            <person name="Weinstock G."/>
            <person name="Sodergren E."/>
            <person name="Clifton S."/>
            <person name="Fulton L."/>
            <person name="Fulton B."/>
            <person name="Courtney L."/>
            <person name="Fronick C."/>
            <person name="Harrison M."/>
            <person name="Strong C."/>
            <person name="Farmer C."/>
            <person name="Delahaunty K."/>
            <person name="Markovic C."/>
            <person name="Hall O."/>
            <person name="Minx P."/>
            <person name="Tomlinson C."/>
            <person name="Mitreva M."/>
            <person name="Hou S."/>
            <person name="Chen J."/>
            <person name="Wollam A."/>
            <person name="Pepin K.H."/>
            <person name="Johnson M."/>
            <person name="Bhonagiri V."/>
            <person name="Zhang X."/>
            <person name="Suruliraj S."/>
            <person name="Warren W."/>
            <person name="Chinwalla A."/>
            <person name="Mardis E.R."/>
            <person name="Wilson R.K."/>
        </authorList>
    </citation>
    <scope>NUCLEOTIDE SEQUENCE [LARGE SCALE GENOMIC DNA]</scope>
    <source>
        <strain evidence="14">DSM 22608 / JCM 16073 / KCTC 15190 / YIT 12066</strain>
    </source>
</reference>
<dbReference type="Gene3D" id="3.40.225.10">
    <property type="entry name" value="Class II aldolase/adducin N-terminal domain"/>
    <property type="match status" value="1"/>
</dbReference>
<dbReference type="AlphaFoldDB" id="E8LM02"/>
<evidence type="ECO:0000256" key="9">
    <source>
        <dbReference type="ARBA" id="ARBA00044803"/>
    </source>
</evidence>
<name>E8LM02_SUCHY</name>
<dbReference type="InterPro" id="IPR050013">
    <property type="entry name" value="OtnC"/>
</dbReference>
<dbReference type="OrthoDB" id="5500703at2"/>
<dbReference type="SMART" id="SM01007">
    <property type="entry name" value="Aldolase_II"/>
    <property type="match status" value="1"/>
</dbReference>
<evidence type="ECO:0000256" key="1">
    <source>
        <dbReference type="ARBA" id="ARBA00001947"/>
    </source>
</evidence>
<dbReference type="Proteomes" id="UP000018458">
    <property type="component" value="Unassembled WGS sequence"/>
</dbReference>
<evidence type="ECO:0000256" key="11">
    <source>
        <dbReference type="ARBA" id="ARBA00048603"/>
    </source>
</evidence>
<evidence type="ECO:0000256" key="8">
    <source>
        <dbReference type="ARBA" id="ARBA00044772"/>
    </source>
</evidence>
<evidence type="ECO:0000313" key="14">
    <source>
        <dbReference type="Proteomes" id="UP000018458"/>
    </source>
</evidence>
<dbReference type="RefSeq" id="WP_009143940.1">
    <property type="nucleotide sequence ID" value="NZ_GL831047.1"/>
</dbReference>
<evidence type="ECO:0000256" key="3">
    <source>
        <dbReference type="ARBA" id="ARBA00022723"/>
    </source>
</evidence>
<sequence length="209" mass="22549">MSEKTEQELREDLARAGKILFERGLTNGAAGNMSVALPDGNFIVTPTGCSLGHLNIDELSKVDANGTLLSGKKPTKEVPFHIALYKVNPSVKAIIHLHSSYSTAYACLDGLDPMNAIKPMTPYLVMRLGKVIVTPYRKPGSALIADDISKVGAGNKAFLLANHGMVVGGKDMNDALNNAQELEESCKLYFLTKGSNIRYLTDADIKELL</sequence>
<comment type="catalytic activity">
    <reaction evidence="10">
        <text>3-dehydro-4-O-phospho-D-erythronate + H(+) = dihydroxyacetone phosphate + CO2</text>
        <dbReference type="Rhea" id="RHEA:52416"/>
        <dbReference type="ChEBI" id="CHEBI:15378"/>
        <dbReference type="ChEBI" id="CHEBI:16526"/>
        <dbReference type="ChEBI" id="CHEBI:57642"/>
        <dbReference type="ChEBI" id="CHEBI:136593"/>
        <dbReference type="EC" id="4.1.1.104"/>
    </reaction>
</comment>
<dbReference type="InterPro" id="IPR001303">
    <property type="entry name" value="Aldolase_II/adducin_N"/>
</dbReference>
<evidence type="ECO:0000313" key="13">
    <source>
        <dbReference type="EMBL" id="EFY06452.1"/>
    </source>
</evidence>
<dbReference type="GO" id="GO:0046872">
    <property type="term" value="F:metal ion binding"/>
    <property type="evidence" value="ECO:0007669"/>
    <property type="project" value="UniProtKB-KW"/>
</dbReference>
<keyword evidence="14" id="KW-1185">Reference proteome</keyword>
<accession>E8LM02</accession>
<evidence type="ECO:0000256" key="6">
    <source>
        <dbReference type="ARBA" id="ARBA00023277"/>
    </source>
</evidence>
<comment type="caution">
    <text evidence="13">The sequence shown here is derived from an EMBL/GenBank/DDBJ whole genome shotgun (WGS) entry which is preliminary data.</text>
</comment>
<dbReference type="GO" id="GO:0019323">
    <property type="term" value="P:pentose catabolic process"/>
    <property type="evidence" value="ECO:0007669"/>
    <property type="project" value="InterPro"/>
</dbReference>
<keyword evidence="6" id="KW-0119">Carbohydrate metabolism</keyword>
<keyword evidence="5" id="KW-0456">Lyase</keyword>
<evidence type="ECO:0000259" key="12">
    <source>
        <dbReference type="SMART" id="SM01007"/>
    </source>
</evidence>
<feature type="domain" description="Class II aldolase/adducin N-terminal" evidence="12">
    <location>
        <begin position="11"/>
        <end position="190"/>
    </location>
</feature>
<dbReference type="PANTHER" id="PTHR22789:SF0">
    <property type="entry name" value="3-OXO-TETRONATE 4-PHOSPHATE DECARBOXYLASE-RELATED"/>
    <property type="match status" value="1"/>
</dbReference>